<reference evidence="2 3" key="1">
    <citation type="journal article" date="2018" name="Mol. Plant">
        <title>The genome of Artemisia annua provides insight into the evolution of Asteraceae family and artemisinin biosynthesis.</title>
        <authorList>
            <person name="Shen Q."/>
            <person name="Zhang L."/>
            <person name="Liao Z."/>
            <person name="Wang S."/>
            <person name="Yan T."/>
            <person name="Shi P."/>
            <person name="Liu M."/>
            <person name="Fu X."/>
            <person name="Pan Q."/>
            <person name="Wang Y."/>
            <person name="Lv Z."/>
            <person name="Lu X."/>
            <person name="Zhang F."/>
            <person name="Jiang W."/>
            <person name="Ma Y."/>
            <person name="Chen M."/>
            <person name="Hao X."/>
            <person name="Li L."/>
            <person name="Tang Y."/>
            <person name="Lv G."/>
            <person name="Zhou Y."/>
            <person name="Sun X."/>
            <person name="Brodelius P.E."/>
            <person name="Rose J.K.C."/>
            <person name="Tang K."/>
        </authorList>
    </citation>
    <scope>NUCLEOTIDE SEQUENCE [LARGE SCALE GENOMIC DNA]</scope>
    <source>
        <strain evidence="3">cv. Huhao1</strain>
        <tissue evidence="2">Leaf</tissue>
    </source>
</reference>
<keyword evidence="3" id="KW-1185">Reference proteome</keyword>
<feature type="region of interest" description="Disordered" evidence="1">
    <location>
        <begin position="161"/>
        <end position="185"/>
    </location>
</feature>
<proteinExistence type="predicted"/>
<comment type="caution">
    <text evidence="2">The sequence shown here is derived from an EMBL/GenBank/DDBJ whole genome shotgun (WGS) entry which is preliminary data.</text>
</comment>
<evidence type="ECO:0000256" key="1">
    <source>
        <dbReference type="SAM" id="MobiDB-lite"/>
    </source>
</evidence>
<sequence>MGKSSILFILFGFDKIKFFLVQFSEELFSSVETSREAWERLNSSYTSSSRSRIISLKSKLTKNPKGTRSVAEFLHEMKSIADELALAQSPILEEDLVVHILSQLGDEFNNIVAAIKVRESVISFSELFEKLVDFERMLKDSDSSQSTILTTANVTQKSSFKFQPHNKQYSGNQGRPNKNYSNSRKFRDHTYRPQWQNQGMIHAIVGNLLVF</sequence>
<dbReference type="PANTHER" id="PTHR47481:SF43">
    <property type="entry name" value="RETROTRANSPOSON COPIA-LIKE N-TERMINAL DOMAIN-CONTAINING PROTEIN"/>
    <property type="match status" value="1"/>
</dbReference>
<accession>A0A2U1PJY5</accession>
<name>A0A2U1PJY5_ARTAN</name>
<evidence type="ECO:0000313" key="3">
    <source>
        <dbReference type="Proteomes" id="UP000245207"/>
    </source>
</evidence>
<protein>
    <submittedName>
        <fullName evidence="2">Zinc finger, CCHC-type</fullName>
    </submittedName>
</protein>
<evidence type="ECO:0000313" key="2">
    <source>
        <dbReference type="EMBL" id="PWA86070.1"/>
    </source>
</evidence>
<gene>
    <name evidence="2" type="ORF">CTI12_AA144290</name>
</gene>
<dbReference type="STRING" id="35608.A0A2U1PJY5"/>
<dbReference type="AlphaFoldDB" id="A0A2U1PJY5"/>
<dbReference type="PANTHER" id="PTHR47481">
    <property type="match status" value="1"/>
</dbReference>
<feature type="compositionally biased region" description="Polar residues" evidence="1">
    <location>
        <begin position="161"/>
        <end position="183"/>
    </location>
</feature>
<dbReference type="EMBL" id="PKPP01001058">
    <property type="protein sequence ID" value="PWA86070.1"/>
    <property type="molecule type" value="Genomic_DNA"/>
</dbReference>
<dbReference type="Proteomes" id="UP000245207">
    <property type="component" value="Unassembled WGS sequence"/>
</dbReference>
<organism evidence="2 3">
    <name type="scientific">Artemisia annua</name>
    <name type="common">Sweet wormwood</name>
    <dbReference type="NCBI Taxonomy" id="35608"/>
    <lineage>
        <taxon>Eukaryota</taxon>
        <taxon>Viridiplantae</taxon>
        <taxon>Streptophyta</taxon>
        <taxon>Embryophyta</taxon>
        <taxon>Tracheophyta</taxon>
        <taxon>Spermatophyta</taxon>
        <taxon>Magnoliopsida</taxon>
        <taxon>eudicotyledons</taxon>
        <taxon>Gunneridae</taxon>
        <taxon>Pentapetalae</taxon>
        <taxon>asterids</taxon>
        <taxon>campanulids</taxon>
        <taxon>Asterales</taxon>
        <taxon>Asteraceae</taxon>
        <taxon>Asteroideae</taxon>
        <taxon>Anthemideae</taxon>
        <taxon>Artemisiinae</taxon>
        <taxon>Artemisia</taxon>
    </lineage>
</organism>
<dbReference type="Pfam" id="PF14223">
    <property type="entry name" value="Retrotran_gag_2"/>
    <property type="match status" value="1"/>
</dbReference>
<dbReference type="OrthoDB" id="2668416at2759"/>